<feature type="compositionally biased region" description="Low complexity" evidence="1">
    <location>
        <begin position="513"/>
        <end position="522"/>
    </location>
</feature>
<dbReference type="Pfam" id="PF04195">
    <property type="entry name" value="Transposase_28"/>
    <property type="match status" value="1"/>
</dbReference>
<feature type="compositionally biased region" description="Pro residues" evidence="1">
    <location>
        <begin position="584"/>
        <end position="602"/>
    </location>
</feature>
<feature type="region of interest" description="Disordered" evidence="1">
    <location>
        <begin position="505"/>
        <end position="644"/>
    </location>
</feature>
<feature type="region of interest" description="Disordered" evidence="1">
    <location>
        <begin position="1"/>
        <end position="25"/>
    </location>
</feature>
<feature type="region of interest" description="Disordered" evidence="1">
    <location>
        <begin position="304"/>
        <end position="330"/>
    </location>
</feature>
<comment type="caution">
    <text evidence="3">The sequence shown here is derived from an EMBL/GenBank/DDBJ whole genome shotgun (WGS) entry which is preliminary data.</text>
</comment>
<dbReference type="InterPro" id="IPR007321">
    <property type="entry name" value="Transposase_28"/>
</dbReference>
<feature type="domain" description="Transposase (putative) gypsy type" evidence="2">
    <location>
        <begin position="72"/>
        <end position="139"/>
    </location>
</feature>
<name>A0AAD8X3K1_LOLMU</name>
<feature type="compositionally biased region" description="Low complexity" evidence="1">
    <location>
        <begin position="8"/>
        <end position="23"/>
    </location>
</feature>
<keyword evidence="4" id="KW-1185">Reference proteome</keyword>
<organism evidence="3 4">
    <name type="scientific">Lolium multiflorum</name>
    <name type="common">Italian ryegrass</name>
    <name type="synonym">Lolium perenne subsp. multiflorum</name>
    <dbReference type="NCBI Taxonomy" id="4521"/>
    <lineage>
        <taxon>Eukaryota</taxon>
        <taxon>Viridiplantae</taxon>
        <taxon>Streptophyta</taxon>
        <taxon>Embryophyta</taxon>
        <taxon>Tracheophyta</taxon>
        <taxon>Spermatophyta</taxon>
        <taxon>Magnoliopsida</taxon>
        <taxon>Liliopsida</taxon>
        <taxon>Poales</taxon>
        <taxon>Poaceae</taxon>
        <taxon>BOP clade</taxon>
        <taxon>Pooideae</taxon>
        <taxon>Poodae</taxon>
        <taxon>Poeae</taxon>
        <taxon>Poeae Chloroplast Group 2 (Poeae type)</taxon>
        <taxon>Loliodinae</taxon>
        <taxon>Loliinae</taxon>
        <taxon>Lolium</taxon>
    </lineage>
</organism>
<feature type="compositionally biased region" description="Basic residues" evidence="1">
    <location>
        <begin position="544"/>
        <end position="561"/>
    </location>
</feature>
<sequence>METDGGQEQDAGSSSQASGADSSDITRGAWMGSSVSEYEIDWLYRSRRIPEGVTCRLPGDEIEPVPNPGERVVFLAHFERGFGLPVSSFFRSFLDFYKLQPHHLPGNAIFYLSCYATFMEAYIGIRPTRETFARFFALRINSVQGLDIPKPKPPVQCGSCIIGSRQGSPFFNFSGLESCRLWQGTFFYVKNNGAADLIDLPPFDPAPPTKTNWSYNPKESHNETNRIIRFMKQQMKDTNICSDDIIRTFISRRVLPLKRRAHKMCEMYGPGDPTKITGLPLSKKDVVLKARQICQTSMPEDWEWGLRPLSSTNPPTQEAKDRFPGIESDRRGRCRKRGLDKFDPDPVIFWRDLKMGRTPAARLGKSPPEPADVPSDNINPQVHEHVAPLQAEAGQEFVDKLMAQGKKNKTPASDAGSSQAPPAKRFRTEPLAGKVVAVRRHKGKQMPTATGPALKLGSRPEGSAGLPGPQLLLLTQARHRLVPAPPLPPLWEAQQVRGARPLHRQISARRRTLPPLLRPKTPAQQHGRWKNLPGGRNLRFLPSLRRRKGRRLPPRPRRKLPCRQPLAPPPPPETSVPEAAGATPTPPPTQGPPATAPKPPPATLKITDFLKPGASRGKAADGSASSGSQPLVLHVGPAAAVVQG</sequence>
<proteinExistence type="predicted"/>
<protein>
    <recommendedName>
        <fullName evidence="2">Transposase (putative) gypsy type domain-containing protein</fullName>
    </recommendedName>
</protein>
<dbReference type="AlphaFoldDB" id="A0AAD8X3K1"/>
<dbReference type="Proteomes" id="UP001231189">
    <property type="component" value="Unassembled WGS sequence"/>
</dbReference>
<evidence type="ECO:0000259" key="2">
    <source>
        <dbReference type="Pfam" id="PF04195"/>
    </source>
</evidence>
<dbReference type="PANTHER" id="PTHR33026">
    <property type="entry name" value="OS06G0360600 PROTEIN"/>
    <property type="match status" value="1"/>
</dbReference>
<gene>
    <name evidence="3" type="ORF">QYE76_010932</name>
</gene>
<feature type="region of interest" description="Disordered" evidence="1">
    <location>
        <begin position="440"/>
        <end position="462"/>
    </location>
</feature>
<dbReference type="EMBL" id="JAUUTY010000001">
    <property type="protein sequence ID" value="KAK1694235.1"/>
    <property type="molecule type" value="Genomic_DNA"/>
</dbReference>
<feature type="compositionally biased region" description="Low complexity" evidence="1">
    <location>
        <begin position="613"/>
        <end position="628"/>
    </location>
</feature>
<dbReference type="PANTHER" id="PTHR33026:SF7">
    <property type="entry name" value="OS03G0100275 PROTEIN"/>
    <property type="match status" value="1"/>
</dbReference>
<evidence type="ECO:0000313" key="4">
    <source>
        <dbReference type="Proteomes" id="UP001231189"/>
    </source>
</evidence>
<accession>A0AAD8X3K1</accession>
<feature type="compositionally biased region" description="Basic and acidic residues" evidence="1">
    <location>
        <begin position="318"/>
        <end position="330"/>
    </location>
</feature>
<feature type="region of interest" description="Disordered" evidence="1">
    <location>
        <begin position="405"/>
        <end position="426"/>
    </location>
</feature>
<evidence type="ECO:0000256" key="1">
    <source>
        <dbReference type="SAM" id="MobiDB-lite"/>
    </source>
</evidence>
<reference evidence="3" key="1">
    <citation type="submission" date="2023-07" db="EMBL/GenBank/DDBJ databases">
        <title>A chromosome-level genome assembly of Lolium multiflorum.</title>
        <authorList>
            <person name="Chen Y."/>
            <person name="Copetti D."/>
            <person name="Kolliker R."/>
            <person name="Studer B."/>
        </authorList>
    </citation>
    <scope>NUCLEOTIDE SEQUENCE</scope>
    <source>
        <strain evidence="3">02402/16</strain>
        <tissue evidence="3">Leaf</tissue>
    </source>
</reference>
<evidence type="ECO:0000313" key="3">
    <source>
        <dbReference type="EMBL" id="KAK1694235.1"/>
    </source>
</evidence>